<protein>
    <recommendedName>
        <fullName evidence="11">Isopentenyl-diphosphate delta-isomerase</fullName>
        <shortName evidence="11">IPP isomerase</shortName>
        <ecNumber evidence="11">5.3.3.2</ecNumber>
    </recommendedName>
    <alternativeName>
        <fullName evidence="11">Isopentenyl diphosphate:dimethylallyl diphosphate isomerase</fullName>
    </alternativeName>
    <alternativeName>
        <fullName evidence="11">Isopentenyl pyrophosphate isomerase</fullName>
    </alternativeName>
    <alternativeName>
        <fullName evidence="11">Type 2 isopentenyl diphosphate isomerase</fullName>
        <shortName evidence="11">IDI-2</shortName>
    </alternativeName>
</protein>
<keyword evidence="14" id="KW-1185">Reference proteome</keyword>
<feature type="binding site" evidence="11">
    <location>
        <begin position="109"/>
        <end position="111"/>
    </location>
    <ligand>
        <name>substrate</name>
    </ligand>
</feature>
<comment type="subunit">
    <text evidence="10 11">Homooctamer. Dimer of tetramers.</text>
</comment>
<dbReference type="KEGG" id="lsf:I8J32_012065"/>
<feature type="binding site" evidence="11">
    <location>
        <begin position="304"/>
        <end position="305"/>
    </location>
    <ligand>
        <name>FMN</name>
        <dbReference type="ChEBI" id="CHEBI:58210"/>
    </ligand>
</feature>
<dbReference type="CDD" id="cd02811">
    <property type="entry name" value="IDI-2_FMN"/>
    <property type="match status" value="1"/>
</dbReference>
<comment type="catalytic activity">
    <reaction evidence="11">
        <text>isopentenyl diphosphate = dimethylallyl diphosphate</text>
        <dbReference type="Rhea" id="RHEA:23284"/>
        <dbReference type="ChEBI" id="CHEBI:57623"/>
        <dbReference type="ChEBI" id="CHEBI:128769"/>
        <dbReference type="EC" id="5.3.3.2"/>
    </reaction>
</comment>
<keyword evidence="8 11" id="KW-0414">Isoprene biosynthesis</keyword>
<comment type="subcellular location">
    <subcellularLocation>
        <location evidence="11">Cytoplasm</location>
    </subcellularLocation>
</comment>
<feature type="binding site" evidence="11">
    <location>
        <position position="109"/>
    </location>
    <ligand>
        <name>FMN</name>
        <dbReference type="ChEBI" id="CHEBI:58210"/>
    </ligand>
</feature>
<evidence type="ECO:0000313" key="14">
    <source>
        <dbReference type="Proteomes" id="UP000639274"/>
    </source>
</evidence>
<comment type="similarity">
    <text evidence="11">Belongs to the IPP isomerase type 2 family.</text>
</comment>
<dbReference type="SUPFAM" id="SSF51395">
    <property type="entry name" value="FMN-linked oxidoreductases"/>
    <property type="match status" value="1"/>
</dbReference>
<dbReference type="Proteomes" id="UP000639274">
    <property type="component" value="Chromosome"/>
</dbReference>
<keyword evidence="6 11" id="KW-0460">Magnesium</keyword>
<comment type="function">
    <text evidence="11">Involved in the biosynthesis of isoprenoids. Catalyzes the 1,3-allylic rearrangement of the homoallylic substrate isopentenyl (IPP) to its allylic isomer, dimethylallyl diphosphate (DMAPP).</text>
</comment>
<evidence type="ECO:0000256" key="7">
    <source>
        <dbReference type="ARBA" id="ARBA00022857"/>
    </source>
</evidence>
<dbReference type="NCBIfam" id="TIGR02151">
    <property type="entry name" value="IPP_isom_2"/>
    <property type="match status" value="1"/>
</dbReference>
<sequence>MTVAIEPAGAKASAGATIERKDAHLDLCSTASVEPSQNDSLLSCVQLVHCAMPEMALEEVVLSTSFFGKTIRAPLLVCGMTGGSKRAERVNRALAEQAEQHGLAFGVGSQRAMIEDPQCASSYAVRDVAPKTVLIGNVGLATAASIGVDGVRNLMDEIDADAIALHLNAAQELTQPEGDRDFRNGYRIIESLARCLGGRLLVKETGCGIGPRVALRLFDSGVELIDVSGLGGTSWVRVEQFRASGVAADVAEHFASWGIPTAAAVASVRRAVGDRLTIVASGGLRTGLDVAKALAVGADLGGMALPLFRALEAGGPERVDQSIRVIVAQLRQALLLTGSRTPQELRQSPVVITGALSDWLAGLGSASVGDGLGNDCLLPKECRIAQRYRDRPELVRGGPIV</sequence>
<dbReference type="EC" id="5.3.3.2" evidence="11"/>
<feature type="binding site" evidence="11">
    <location>
        <position position="233"/>
    </location>
    <ligand>
        <name>FMN</name>
        <dbReference type="ChEBI" id="CHEBI:58210"/>
    </ligand>
</feature>
<feature type="binding site" evidence="11">
    <location>
        <position position="137"/>
    </location>
    <ligand>
        <name>FMN</name>
        <dbReference type="ChEBI" id="CHEBI:58210"/>
    </ligand>
</feature>
<keyword evidence="7 11" id="KW-0521">NADP</keyword>
<dbReference type="GO" id="GO:0010181">
    <property type="term" value="F:FMN binding"/>
    <property type="evidence" value="ECO:0007669"/>
    <property type="project" value="UniProtKB-UniRule"/>
</dbReference>
<evidence type="ECO:0000256" key="10">
    <source>
        <dbReference type="ARBA" id="ARBA00025810"/>
    </source>
</evidence>
<dbReference type="RefSeq" id="WP_200612486.1">
    <property type="nucleotide sequence ID" value="NZ_CP071518.1"/>
</dbReference>
<feature type="binding site" evidence="11">
    <location>
        <begin position="79"/>
        <end position="81"/>
    </location>
    <ligand>
        <name>FMN</name>
        <dbReference type="ChEBI" id="CHEBI:58210"/>
    </ligand>
</feature>
<organism evidence="13 14">
    <name type="scientific">Agrilutibacter solisilvae</name>
    <dbReference type="NCBI Taxonomy" id="2763317"/>
    <lineage>
        <taxon>Bacteria</taxon>
        <taxon>Pseudomonadati</taxon>
        <taxon>Pseudomonadota</taxon>
        <taxon>Gammaproteobacteria</taxon>
        <taxon>Lysobacterales</taxon>
        <taxon>Lysobacteraceae</taxon>
        <taxon>Agrilutibacter</taxon>
    </lineage>
</organism>
<evidence type="ECO:0000256" key="11">
    <source>
        <dbReference type="HAMAP-Rule" id="MF_00354"/>
    </source>
</evidence>
<dbReference type="SMART" id="SM01240">
    <property type="entry name" value="IMPDH"/>
    <property type="match status" value="1"/>
</dbReference>
<accession>A0A974XX66</accession>
<dbReference type="EMBL" id="CP071518">
    <property type="protein sequence ID" value="QSX77486.1"/>
    <property type="molecule type" value="Genomic_DNA"/>
</dbReference>
<dbReference type="GO" id="GO:0005737">
    <property type="term" value="C:cytoplasm"/>
    <property type="evidence" value="ECO:0007669"/>
    <property type="project" value="UniProtKB-SubCell"/>
</dbReference>
<feature type="domain" description="FMN-dependent dehydrogenase" evidence="12">
    <location>
        <begin position="188"/>
        <end position="348"/>
    </location>
</feature>
<evidence type="ECO:0000256" key="6">
    <source>
        <dbReference type="ARBA" id="ARBA00022842"/>
    </source>
</evidence>
<name>A0A974XX66_9GAMM</name>
<comment type="caution">
    <text evidence="11">Lacks conserved residue(s) required for the propagation of feature annotation.</text>
</comment>
<keyword evidence="4 11" id="KW-0288">FMN</keyword>
<comment type="cofactor">
    <cofactor evidence="11">
        <name>Mg(2+)</name>
        <dbReference type="ChEBI" id="CHEBI:18420"/>
    </cofactor>
</comment>
<keyword evidence="2 11" id="KW-0963">Cytoplasm</keyword>
<dbReference type="GO" id="GO:0000287">
    <property type="term" value="F:magnesium ion binding"/>
    <property type="evidence" value="ECO:0007669"/>
    <property type="project" value="UniProtKB-UniRule"/>
</dbReference>
<evidence type="ECO:0000259" key="12">
    <source>
        <dbReference type="Pfam" id="PF01070"/>
    </source>
</evidence>
<dbReference type="PANTHER" id="PTHR43665:SF1">
    <property type="entry name" value="ISOPENTENYL-DIPHOSPHATE DELTA-ISOMERASE"/>
    <property type="match status" value="1"/>
</dbReference>
<proteinExistence type="inferred from homology"/>
<feature type="binding site" evidence="11">
    <location>
        <position position="171"/>
    </location>
    <ligand>
        <name>substrate</name>
    </ligand>
</feature>
<gene>
    <name evidence="11" type="primary">fni</name>
    <name evidence="13" type="ORF">I8J32_012065</name>
</gene>
<feature type="binding site" evidence="11">
    <location>
        <position position="172"/>
    </location>
    <ligand>
        <name>Mg(2+)</name>
        <dbReference type="ChEBI" id="CHEBI:18420"/>
    </ligand>
</feature>
<keyword evidence="5 11" id="KW-0479">Metal-binding</keyword>
<feature type="binding site" evidence="11">
    <location>
        <begin position="283"/>
        <end position="285"/>
    </location>
    <ligand>
        <name>FMN</name>
        <dbReference type="ChEBI" id="CHEBI:58210"/>
    </ligand>
</feature>
<dbReference type="HAMAP" id="MF_00354">
    <property type="entry name" value="Idi_2"/>
    <property type="match status" value="1"/>
</dbReference>
<keyword evidence="9 11" id="KW-0413">Isomerase</keyword>
<evidence type="ECO:0000256" key="9">
    <source>
        <dbReference type="ARBA" id="ARBA00023235"/>
    </source>
</evidence>
<keyword evidence="3 11" id="KW-0285">Flavoprotein</keyword>
<feature type="binding site" evidence="11">
    <location>
        <position position="228"/>
    </location>
    <ligand>
        <name>FMN</name>
        <dbReference type="ChEBI" id="CHEBI:58210"/>
    </ligand>
</feature>
<comment type="cofactor">
    <cofactor evidence="11">
        <name>NADPH</name>
        <dbReference type="ChEBI" id="CHEBI:57783"/>
    </cofactor>
</comment>
<evidence type="ECO:0000313" key="13">
    <source>
        <dbReference type="EMBL" id="QSX77486.1"/>
    </source>
</evidence>
<dbReference type="InterPro" id="IPR013785">
    <property type="entry name" value="Aldolase_TIM"/>
</dbReference>
<evidence type="ECO:0000256" key="8">
    <source>
        <dbReference type="ARBA" id="ARBA00023229"/>
    </source>
</evidence>
<dbReference type="Gene3D" id="3.20.20.70">
    <property type="entry name" value="Aldolase class I"/>
    <property type="match status" value="1"/>
</dbReference>
<comment type="cofactor">
    <cofactor evidence="1 11">
        <name>FMN</name>
        <dbReference type="ChEBI" id="CHEBI:58210"/>
    </cofactor>
</comment>
<dbReference type="GO" id="GO:0008299">
    <property type="term" value="P:isoprenoid biosynthetic process"/>
    <property type="evidence" value="ECO:0007669"/>
    <property type="project" value="UniProtKB-UniRule"/>
</dbReference>
<evidence type="ECO:0000256" key="5">
    <source>
        <dbReference type="ARBA" id="ARBA00022723"/>
    </source>
</evidence>
<evidence type="ECO:0000256" key="1">
    <source>
        <dbReference type="ARBA" id="ARBA00001917"/>
    </source>
</evidence>
<dbReference type="Pfam" id="PF01070">
    <property type="entry name" value="FMN_dh"/>
    <property type="match status" value="1"/>
</dbReference>
<feature type="binding site" evidence="11">
    <location>
        <begin position="20"/>
        <end position="21"/>
    </location>
    <ligand>
        <name>substrate</name>
    </ligand>
</feature>
<reference evidence="13 14" key="1">
    <citation type="submission" date="2021-03" db="EMBL/GenBank/DDBJ databases">
        <title>Lysobacter sp. nov. isolated from soil of gangwondo yeongwol, south Korea.</title>
        <authorList>
            <person name="Kim K.R."/>
            <person name="Kim K.H."/>
            <person name="Jeon C.O."/>
        </authorList>
    </citation>
    <scope>NUCLEOTIDE SEQUENCE [LARGE SCALE GENOMIC DNA]</scope>
    <source>
        <strain evidence="13 14">R19</strain>
    </source>
</reference>
<dbReference type="GO" id="GO:0004452">
    <property type="term" value="F:isopentenyl-diphosphate delta-isomerase activity"/>
    <property type="evidence" value="ECO:0007669"/>
    <property type="project" value="UniProtKB-UniRule"/>
</dbReference>
<dbReference type="AlphaFoldDB" id="A0A974XX66"/>
<dbReference type="InterPro" id="IPR000262">
    <property type="entry name" value="FMN-dep_DH"/>
</dbReference>
<evidence type="ECO:0000256" key="3">
    <source>
        <dbReference type="ARBA" id="ARBA00022630"/>
    </source>
</evidence>
<dbReference type="GO" id="GO:0016491">
    <property type="term" value="F:oxidoreductase activity"/>
    <property type="evidence" value="ECO:0007669"/>
    <property type="project" value="InterPro"/>
</dbReference>
<dbReference type="GO" id="GO:0070402">
    <property type="term" value="F:NADPH binding"/>
    <property type="evidence" value="ECO:0007669"/>
    <property type="project" value="UniProtKB-UniRule"/>
</dbReference>
<evidence type="ECO:0000256" key="4">
    <source>
        <dbReference type="ARBA" id="ARBA00022643"/>
    </source>
</evidence>
<dbReference type="InterPro" id="IPR011179">
    <property type="entry name" value="IPdP_isomerase"/>
</dbReference>
<evidence type="ECO:0000256" key="2">
    <source>
        <dbReference type="ARBA" id="ARBA00022490"/>
    </source>
</evidence>
<feature type="binding site" evidence="11">
    <location>
        <position position="203"/>
    </location>
    <ligand>
        <name>FMN</name>
        <dbReference type="ChEBI" id="CHEBI:58210"/>
    </ligand>
</feature>
<dbReference type="PANTHER" id="PTHR43665">
    <property type="entry name" value="ISOPENTENYL-DIPHOSPHATE DELTA-ISOMERASE"/>
    <property type="match status" value="1"/>
</dbReference>